<evidence type="ECO:0000256" key="1">
    <source>
        <dbReference type="SAM" id="MobiDB-lite"/>
    </source>
</evidence>
<feature type="compositionally biased region" description="Acidic residues" evidence="1">
    <location>
        <begin position="1"/>
        <end position="20"/>
    </location>
</feature>
<organism evidence="2 3">
    <name type="scientific">Plakobranchus ocellatus</name>
    <dbReference type="NCBI Taxonomy" id="259542"/>
    <lineage>
        <taxon>Eukaryota</taxon>
        <taxon>Metazoa</taxon>
        <taxon>Spiralia</taxon>
        <taxon>Lophotrochozoa</taxon>
        <taxon>Mollusca</taxon>
        <taxon>Gastropoda</taxon>
        <taxon>Heterobranchia</taxon>
        <taxon>Euthyneura</taxon>
        <taxon>Panpulmonata</taxon>
        <taxon>Sacoglossa</taxon>
        <taxon>Placobranchoidea</taxon>
        <taxon>Plakobranchidae</taxon>
        <taxon>Plakobranchus</taxon>
    </lineage>
</organism>
<keyword evidence="3" id="KW-1185">Reference proteome</keyword>
<dbReference type="Proteomes" id="UP000735302">
    <property type="component" value="Unassembled WGS sequence"/>
</dbReference>
<reference evidence="2 3" key="1">
    <citation type="journal article" date="2021" name="Elife">
        <title>Chloroplast acquisition without the gene transfer in kleptoplastic sea slugs, Plakobranchus ocellatus.</title>
        <authorList>
            <person name="Maeda T."/>
            <person name="Takahashi S."/>
            <person name="Yoshida T."/>
            <person name="Shimamura S."/>
            <person name="Takaki Y."/>
            <person name="Nagai Y."/>
            <person name="Toyoda A."/>
            <person name="Suzuki Y."/>
            <person name="Arimoto A."/>
            <person name="Ishii H."/>
            <person name="Satoh N."/>
            <person name="Nishiyama T."/>
            <person name="Hasebe M."/>
            <person name="Maruyama T."/>
            <person name="Minagawa J."/>
            <person name="Obokata J."/>
            <person name="Shigenobu S."/>
        </authorList>
    </citation>
    <scope>NUCLEOTIDE SEQUENCE [LARGE SCALE GENOMIC DNA]</scope>
</reference>
<sequence>MEEEEEEEEDDDDDDEEEEEEKKVRGFGYTVDSKSALRSAVTLLSQVRPPPPAPSPDGGPESLRCELAMYKKRIKPNASFGLHANVSNMSFELNSSHCDISRRFYLFTFHF</sequence>
<evidence type="ECO:0000313" key="3">
    <source>
        <dbReference type="Proteomes" id="UP000735302"/>
    </source>
</evidence>
<evidence type="ECO:0000313" key="2">
    <source>
        <dbReference type="EMBL" id="GFO14108.1"/>
    </source>
</evidence>
<proteinExistence type="predicted"/>
<feature type="region of interest" description="Disordered" evidence="1">
    <location>
        <begin position="1"/>
        <end position="27"/>
    </location>
</feature>
<comment type="caution">
    <text evidence="2">The sequence shown here is derived from an EMBL/GenBank/DDBJ whole genome shotgun (WGS) entry which is preliminary data.</text>
</comment>
<name>A0AAV4B3F1_9GAST</name>
<dbReference type="AlphaFoldDB" id="A0AAV4B3F1"/>
<dbReference type="EMBL" id="BLXT01004526">
    <property type="protein sequence ID" value="GFO14108.1"/>
    <property type="molecule type" value="Genomic_DNA"/>
</dbReference>
<protein>
    <submittedName>
        <fullName evidence="2">Uncharacterized protein</fullName>
    </submittedName>
</protein>
<accession>A0AAV4B3F1</accession>
<gene>
    <name evidence="2" type="ORF">PoB_004061300</name>
</gene>